<dbReference type="SUPFAM" id="SSF53927">
    <property type="entry name" value="Cytidine deaminase-like"/>
    <property type="match status" value="1"/>
</dbReference>
<evidence type="ECO:0000256" key="1">
    <source>
        <dbReference type="ARBA" id="ARBA00022723"/>
    </source>
</evidence>
<gene>
    <name evidence="4" type="ORF">CD31_20870</name>
</gene>
<reference evidence="4 5" key="1">
    <citation type="submission" date="2014-02" db="EMBL/GenBank/DDBJ databases">
        <title>Draft genome sequence of Lysinibacillus boronitolerans NBRC 103108.</title>
        <authorList>
            <person name="Zhang F."/>
            <person name="Wang G."/>
            <person name="Zhang L."/>
        </authorList>
    </citation>
    <scope>NUCLEOTIDE SEQUENCE [LARGE SCALE GENOMIC DNA]</scope>
    <source>
        <strain evidence="4 5">NBRC 103108</strain>
    </source>
</reference>
<dbReference type="Proteomes" id="UP000030487">
    <property type="component" value="Unassembled WGS sequence"/>
</dbReference>
<evidence type="ECO:0000313" key="4">
    <source>
        <dbReference type="EMBL" id="KGR81402.1"/>
    </source>
</evidence>
<keyword evidence="1" id="KW-0479">Metal-binding</keyword>
<dbReference type="PANTHER" id="PTHR11079">
    <property type="entry name" value="CYTOSINE DEAMINASE FAMILY MEMBER"/>
    <property type="match status" value="1"/>
</dbReference>
<keyword evidence="2" id="KW-0862">Zinc</keyword>
<dbReference type="EMBL" id="JPVR01000080">
    <property type="protein sequence ID" value="KGR81402.1"/>
    <property type="molecule type" value="Genomic_DNA"/>
</dbReference>
<dbReference type="InterPro" id="IPR002125">
    <property type="entry name" value="CMP_dCMP_dom"/>
</dbReference>
<keyword evidence="5" id="KW-1185">Reference proteome</keyword>
<dbReference type="Gene3D" id="3.40.140.10">
    <property type="entry name" value="Cytidine Deaminase, domain 2"/>
    <property type="match status" value="1"/>
</dbReference>
<dbReference type="PANTHER" id="PTHR11079:SF161">
    <property type="entry name" value="CMP_DCMP-TYPE DEAMINASE DOMAIN-CONTAINING PROTEIN"/>
    <property type="match status" value="1"/>
</dbReference>
<sequence length="134" mass="14987">MKSYDFMKKALELAKENERTKHGAPFGAIVVKNGQIIGSGVNEVTITNDVTNHAEIQAIRQACHALKTTNLEGCEMYASTEPCPMCLSAIYYSKISTVYYFNASNSSQDYVYHQLSLPHQERAIQMVHLAINLQ</sequence>
<evidence type="ECO:0000313" key="5">
    <source>
        <dbReference type="Proteomes" id="UP000030487"/>
    </source>
</evidence>
<dbReference type="CDD" id="cd01285">
    <property type="entry name" value="nucleoside_deaminase"/>
    <property type="match status" value="1"/>
</dbReference>
<name>A0ABR4XUZ3_9BACI</name>
<comment type="caution">
    <text evidence="4">The sequence shown here is derived from an EMBL/GenBank/DDBJ whole genome shotgun (WGS) entry which is preliminary data.</text>
</comment>
<dbReference type="InterPro" id="IPR016193">
    <property type="entry name" value="Cytidine_deaminase-like"/>
</dbReference>
<dbReference type="PROSITE" id="PS00903">
    <property type="entry name" value="CYT_DCMP_DEAMINASES_1"/>
    <property type="match status" value="1"/>
</dbReference>
<dbReference type="Pfam" id="PF00383">
    <property type="entry name" value="dCMP_cyt_deam_1"/>
    <property type="match status" value="1"/>
</dbReference>
<evidence type="ECO:0000259" key="3">
    <source>
        <dbReference type="PROSITE" id="PS51747"/>
    </source>
</evidence>
<protein>
    <submittedName>
        <fullName evidence="4">Cytidine deaminase</fullName>
    </submittedName>
</protein>
<proteinExistence type="predicted"/>
<dbReference type="InterPro" id="IPR016192">
    <property type="entry name" value="APOBEC/CMP_deaminase_Zn-bd"/>
</dbReference>
<evidence type="ECO:0000256" key="2">
    <source>
        <dbReference type="ARBA" id="ARBA00022833"/>
    </source>
</evidence>
<organism evidence="4 5">
    <name type="scientific">Lysinibacillus boronitolerans JCM 21713 = 10a = NBRC 103108</name>
    <dbReference type="NCBI Taxonomy" id="1294264"/>
    <lineage>
        <taxon>Bacteria</taxon>
        <taxon>Bacillati</taxon>
        <taxon>Bacillota</taxon>
        <taxon>Bacilli</taxon>
        <taxon>Bacillales</taxon>
        <taxon>Bacillaceae</taxon>
        <taxon>Lysinibacillus</taxon>
    </lineage>
</organism>
<dbReference type="RefSeq" id="WP_016994558.1">
    <property type="nucleotide sequence ID" value="NZ_AVCW01000002.1"/>
</dbReference>
<dbReference type="PROSITE" id="PS51747">
    <property type="entry name" value="CYT_DCMP_DEAMINASES_2"/>
    <property type="match status" value="1"/>
</dbReference>
<accession>A0ABR4XUZ3</accession>
<feature type="domain" description="CMP/dCMP-type deaminase" evidence="3">
    <location>
        <begin position="1"/>
        <end position="126"/>
    </location>
</feature>